<gene>
    <name evidence="1" type="ORF">CLW00_103183</name>
</gene>
<keyword evidence="2" id="KW-1185">Reference proteome</keyword>
<comment type="caution">
    <text evidence="1">The sequence shown here is derived from an EMBL/GenBank/DDBJ whole genome shotgun (WGS) entry which is preliminary data.</text>
</comment>
<evidence type="ECO:0000313" key="1">
    <source>
        <dbReference type="EMBL" id="PRY89062.1"/>
    </source>
</evidence>
<dbReference type="Proteomes" id="UP000238157">
    <property type="component" value="Unassembled WGS sequence"/>
</dbReference>
<organism evidence="1 2">
    <name type="scientific">Mongoliibacter ruber</name>
    <dbReference type="NCBI Taxonomy" id="1750599"/>
    <lineage>
        <taxon>Bacteria</taxon>
        <taxon>Pseudomonadati</taxon>
        <taxon>Bacteroidota</taxon>
        <taxon>Cytophagia</taxon>
        <taxon>Cytophagales</taxon>
        <taxon>Cyclobacteriaceae</taxon>
        <taxon>Mongoliibacter</taxon>
    </lineage>
</organism>
<dbReference type="OrthoDB" id="827055at2"/>
<dbReference type="EMBL" id="PVTR01000003">
    <property type="protein sequence ID" value="PRY89062.1"/>
    <property type="molecule type" value="Genomic_DNA"/>
</dbReference>
<dbReference type="AlphaFoldDB" id="A0A2T0WQT4"/>
<accession>A0A2T0WQT4</accession>
<reference evidence="1 2" key="1">
    <citation type="submission" date="2018-03" db="EMBL/GenBank/DDBJ databases">
        <title>Genomic Encyclopedia of Archaeal and Bacterial Type Strains, Phase II (KMG-II): from individual species to whole genera.</title>
        <authorList>
            <person name="Goeker M."/>
        </authorList>
    </citation>
    <scope>NUCLEOTIDE SEQUENCE [LARGE SCALE GENOMIC DNA]</scope>
    <source>
        <strain evidence="1 2">DSM 27929</strain>
    </source>
</reference>
<name>A0A2T0WQT4_9BACT</name>
<proteinExistence type="predicted"/>
<protein>
    <submittedName>
        <fullName evidence="1">Uncharacterized protein</fullName>
    </submittedName>
</protein>
<sequence>MEMEEFSEEEKLEAMKIMAKEWNSFRPPLEIDERITALVWEHHTDNAIIKKLVEEFEALECYARKCFWFSTANDLTRLEEEADGAYYQTAHCHESCVPRRFR</sequence>
<dbReference type="RefSeq" id="WP_106132847.1">
    <property type="nucleotide sequence ID" value="NZ_PVTR01000003.1"/>
</dbReference>
<evidence type="ECO:0000313" key="2">
    <source>
        <dbReference type="Proteomes" id="UP000238157"/>
    </source>
</evidence>